<dbReference type="EMBL" id="QLMC01000001">
    <property type="protein sequence ID" value="RAK02806.1"/>
    <property type="molecule type" value="Genomic_DNA"/>
</dbReference>
<proteinExistence type="predicted"/>
<evidence type="ECO:0000313" key="5">
    <source>
        <dbReference type="Proteomes" id="UP000248790"/>
    </source>
</evidence>
<feature type="domain" description="Protein FecR C-terminal" evidence="3">
    <location>
        <begin position="298"/>
        <end position="365"/>
    </location>
</feature>
<dbReference type="Pfam" id="PF04773">
    <property type="entry name" value="FecR"/>
    <property type="match status" value="1"/>
</dbReference>
<dbReference type="PANTHER" id="PTHR30273">
    <property type="entry name" value="PERIPLASMIC SIGNAL SENSOR AND SIGMA FACTOR ACTIVATOR FECR-RELATED"/>
    <property type="match status" value="1"/>
</dbReference>
<dbReference type="OrthoDB" id="645173at2"/>
<comment type="caution">
    <text evidence="4">The sequence shown here is derived from an EMBL/GenBank/DDBJ whole genome shotgun (WGS) entry which is preliminary data.</text>
</comment>
<dbReference type="Gene3D" id="3.55.50.30">
    <property type="match status" value="1"/>
</dbReference>
<evidence type="ECO:0000256" key="1">
    <source>
        <dbReference type="SAM" id="Phobius"/>
    </source>
</evidence>
<dbReference type="Proteomes" id="UP000248790">
    <property type="component" value="Unassembled WGS sequence"/>
</dbReference>
<dbReference type="InterPro" id="IPR012373">
    <property type="entry name" value="Ferrdict_sens_TM"/>
</dbReference>
<dbReference type="Gene3D" id="2.60.120.1440">
    <property type="match status" value="1"/>
</dbReference>
<keyword evidence="1" id="KW-1133">Transmembrane helix</keyword>
<organism evidence="4 5">
    <name type="scientific">Larkinella arboricola</name>
    <dbReference type="NCBI Taxonomy" id="643671"/>
    <lineage>
        <taxon>Bacteria</taxon>
        <taxon>Pseudomonadati</taxon>
        <taxon>Bacteroidota</taxon>
        <taxon>Cytophagia</taxon>
        <taxon>Cytophagales</taxon>
        <taxon>Spirosomataceae</taxon>
        <taxon>Larkinella</taxon>
    </lineage>
</organism>
<keyword evidence="1" id="KW-0812">Transmembrane</keyword>
<dbReference type="RefSeq" id="WP_111626973.1">
    <property type="nucleotide sequence ID" value="NZ_QLMC01000001.1"/>
</dbReference>
<dbReference type="PIRSF" id="PIRSF018266">
    <property type="entry name" value="FecR"/>
    <property type="match status" value="1"/>
</dbReference>
<evidence type="ECO:0000259" key="3">
    <source>
        <dbReference type="Pfam" id="PF16344"/>
    </source>
</evidence>
<accession>A0A327XF27</accession>
<feature type="transmembrane region" description="Helical" evidence="1">
    <location>
        <begin position="101"/>
        <end position="121"/>
    </location>
</feature>
<keyword evidence="1" id="KW-0472">Membrane</keyword>
<sequence>MKQYQKIEDFLLDDSFHAWIEGDQEAAVFWQNWRKHHPDQEEMLNQAKALVYTLKRQPDPISDGEMRQEVTRLVQEARRRKSTAEAEAVAERRIEIRWSSWLTVAASILLVLGLGLGWRYYQTAQSPAVSYHQLKAKAKAPVALLEKVNHSAQPQTLLLADGSAIRLEKNSRISYPAKFSGDFREVYLSGEAFFEVAPNPRKPFLIYANETVTKVLGTSFRIRAFDNDTQVEVAVRTGKVSVYTQKTFRKGPVADHEGTGVLLIPNQEVVYNRKTESLQKSLVKIPELVAPKTGEALMTFDDQPVTDVLQRLEKAYGIDIVYDEELLRHCPITAEFMDETLYQKLRFICQAVGASYEVLDGQIVISSSGCR</sequence>
<dbReference type="InterPro" id="IPR006860">
    <property type="entry name" value="FecR"/>
</dbReference>
<keyword evidence="5" id="KW-1185">Reference proteome</keyword>
<dbReference type="GO" id="GO:0016989">
    <property type="term" value="F:sigma factor antagonist activity"/>
    <property type="evidence" value="ECO:0007669"/>
    <property type="project" value="TreeGrafter"/>
</dbReference>
<feature type="domain" description="FecR protein" evidence="2">
    <location>
        <begin position="155"/>
        <end position="240"/>
    </location>
</feature>
<dbReference type="AlphaFoldDB" id="A0A327XF27"/>
<reference evidence="4 5" key="1">
    <citation type="submission" date="2018-06" db="EMBL/GenBank/DDBJ databases">
        <title>Genomic Encyclopedia of Archaeal and Bacterial Type Strains, Phase II (KMG-II): from individual species to whole genera.</title>
        <authorList>
            <person name="Goeker M."/>
        </authorList>
    </citation>
    <scope>NUCLEOTIDE SEQUENCE [LARGE SCALE GENOMIC DNA]</scope>
    <source>
        <strain evidence="4 5">DSM 21851</strain>
    </source>
</reference>
<evidence type="ECO:0000313" key="4">
    <source>
        <dbReference type="EMBL" id="RAK02806.1"/>
    </source>
</evidence>
<name>A0A327XF27_LARAB</name>
<dbReference type="Pfam" id="PF16344">
    <property type="entry name" value="FecR_C"/>
    <property type="match status" value="1"/>
</dbReference>
<dbReference type="InterPro" id="IPR032508">
    <property type="entry name" value="FecR_C"/>
</dbReference>
<gene>
    <name evidence="4" type="ORF">LX87_00926</name>
</gene>
<dbReference type="PANTHER" id="PTHR30273:SF2">
    <property type="entry name" value="PROTEIN FECR"/>
    <property type="match status" value="1"/>
</dbReference>
<evidence type="ECO:0000259" key="2">
    <source>
        <dbReference type="Pfam" id="PF04773"/>
    </source>
</evidence>
<protein>
    <submittedName>
        <fullName evidence="4">FecR family protein</fullName>
    </submittedName>
</protein>